<dbReference type="RefSeq" id="WP_259613356.1">
    <property type="nucleotide sequence ID" value="NZ_CP091139.2"/>
</dbReference>
<gene>
    <name evidence="2" type="ORF">L2X98_32250</name>
</gene>
<sequence>MAIYSVDSDAVLSTTTAVRGTIDRLQSETHAMLAQLTQLQSTWTGTASTAFASIVDQWRATQRQVEESLAAINGALTAAGQQYAEAEQFSAGLFR</sequence>
<dbReference type="Pfam" id="PF06013">
    <property type="entry name" value="WXG100"/>
    <property type="match status" value="1"/>
</dbReference>
<dbReference type="Proteomes" id="UP001054811">
    <property type="component" value="Chromosome"/>
</dbReference>
<dbReference type="Gene3D" id="1.10.287.1060">
    <property type="entry name" value="ESAT-6-like"/>
    <property type="match status" value="1"/>
</dbReference>
<comment type="similarity">
    <text evidence="1">Belongs to the WXG100 family.</text>
</comment>
<organism evidence="2 3">
    <name type="scientific">Microbacterium elymi</name>
    <dbReference type="NCBI Taxonomy" id="2909587"/>
    <lineage>
        <taxon>Bacteria</taxon>
        <taxon>Bacillati</taxon>
        <taxon>Actinomycetota</taxon>
        <taxon>Actinomycetes</taxon>
        <taxon>Micrococcales</taxon>
        <taxon>Microbacteriaceae</taxon>
        <taxon>Microbacterium</taxon>
    </lineage>
</organism>
<dbReference type="EMBL" id="CP091139">
    <property type="protein sequence ID" value="UUT36689.1"/>
    <property type="molecule type" value="Genomic_DNA"/>
</dbReference>
<protein>
    <recommendedName>
        <fullName evidence="1">ESAT-6-like protein</fullName>
    </recommendedName>
</protein>
<dbReference type="NCBIfam" id="TIGR03930">
    <property type="entry name" value="WXG100_ESAT6"/>
    <property type="match status" value="1"/>
</dbReference>
<keyword evidence="3" id="KW-1185">Reference proteome</keyword>
<name>A0ABY5NNJ5_9MICO</name>
<accession>A0ABY5NNJ5</accession>
<evidence type="ECO:0000256" key="1">
    <source>
        <dbReference type="RuleBase" id="RU362001"/>
    </source>
</evidence>
<proteinExistence type="inferred from homology"/>
<reference evidence="2" key="1">
    <citation type="submission" date="2022-01" db="EMBL/GenBank/DDBJ databases">
        <title>Microbacterium eymi and Microbacterium rhizovicinus sp. nov., isolated from the rhizospheric soil of Elymus tsukushiensis, a plant native to the Dokdo Islands, Republic of Korea.</title>
        <authorList>
            <person name="Hwang Y.J."/>
        </authorList>
    </citation>
    <scope>NUCLEOTIDE SEQUENCE</scope>
    <source>
        <strain evidence="2">KUDC0405</strain>
    </source>
</reference>
<dbReference type="SUPFAM" id="SSF140453">
    <property type="entry name" value="EsxAB dimer-like"/>
    <property type="match status" value="1"/>
</dbReference>
<dbReference type="InterPro" id="IPR036689">
    <property type="entry name" value="ESAT-6-like_sf"/>
</dbReference>
<evidence type="ECO:0000313" key="3">
    <source>
        <dbReference type="Proteomes" id="UP001054811"/>
    </source>
</evidence>
<evidence type="ECO:0000313" key="2">
    <source>
        <dbReference type="EMBL" id="UUT36689.1"/>
    </source>
</evidence>
<dbReference type="InterPro" id="IPR010310">
    <property type="entry name" value="T7SS_ESAT-6-like"/>
</dbReference>